<evidence type="ECO:0000313" key="3">
    <source>
        <dbReference type="Proteomes" id="UP001367508"/>
    </source>
</evidence>
<organism evidence="2 3">
    <name type="scientific">Canavalia gladiata</name>
    <name type="common">Sword bean</name>
    <name type="synonym">Dolichos gladiatus</name>
    <dbReference type="NCBI Taxonomy" id="3824"/>
    <lineage>
        <taxon>Eukaryota</taxon>
        <taxon>Viridiplantae</taxon>
        <taxon>Streptophyta</taxon>
        <taxon>Embryophyta</taxon>
        <taxon>Tracheophyta</taxon>
        <taxon>Spermatophyta</taxon>
        <taxon>Magnoliopsida</taxon>
        <taxon>eudicotyledons</taxon>
        <taxon>Gunneridae</taxon>
        <taxon>Pentapetalae</taxon>
        <taxon>rosids</taxon>
        <taxon>fabids</taxon>
        <taxon>Fabales</taxon>
        <taxon>Fabaceae</taxon>
        <taxon>Papilionoideae</taxon>
        <taxon>50 kb inversion clade</taxon>
        <taxon>NPAAA clade</taxon>
        <taxon>indigoferoid/millettioid clade</taxon>
        <taxon>Phaseoleae</taxon>
        <taxon>Canavalia</taxon>
    </lineage>
</organism>
<comment type="caution">
    <text evidence="2">The sequence shown here is derived from an EMBL/GenBank/DDBJ whole genome shotgun (WGS) entry which is preliminary data.</text>
</comment>
<protein>
    <submittedName>
        <fullName evidence="2">Uncharacterized protein</fullName>
    </submittedName>
</protein>
<evidence type="ECO:0000313" key="2">
    <source>
        <dbReference type="EMBL" id="KAK7360819.1"/>
    </source>
</evidence>
<accession>A0AAN9MZA5</accession>
<dbReference type="EMBL" id="JAYMYQ010000001">
    <property type="protein sequence ID" value="KAK7360819.1"/>
    <property type="molecule type" value="Genomic_DNA"/>
</dbReference>
<dbReference type="Proteomes" id="UP001367508">
    <property type="component" value="Unassembled WGS sequence"/>
</dbReference>
<keyword evidence="3" id="KW-1185">Reference proteome</keyword>
<name>A0AAN9MZA5_CANGL</name>
<sequence>MNSAPHLPRSSGERLDGLAGDGRAGARPRVCSSRSRPNREVPPFKIMLYTRGWSYDARPLHPPELPIVTCLRGGPLRLRSLTGVDGLNRASPEFPLVFIFSGDGGAGVKSSDGEWGGTGDVIRARNKGRLRNLDRDPTLASSAVPMSSHDRKVNPGTHFTPLPPVLFPSHLLTVRPCTLREAMNV</sequence>
<proteinExistence type="predicted"/>
<feature type="region of interest" description="Disordered" evidence="1">
    <location>
        <begin position="1"/>
        <end position="37"/>
    </location>
</feature>
<gene>
    <name evidence="2" type="ORF">VNO77_02834</name>
</gene>
<dbReference type="AlphaFoldDB" id="A0AAN9MZA5"/>
<reference evidence="2 3" key="1">
    <citation type="submission" date="2024-01" db="EMBL/GenBank/DDBJ databases">
        <title>The genomes of 5 underutilized Papilionoideae crops provide insights into root nodulation and disease resistanc.</title>
        <authorList>
            <person name="Jiang F."/>
        </authorList>
    </citation>
    <scope>NUCLEOTIDE SEQUENCE [LARGE SCALE GENOMIC DNA]</scope>
    <source>
        <strain evidence="2">LVBAO_FW01</strain>
        <tissue evidence="2">Leaves</tissue>
    </source>
</reference>
<evidence type="ECO:0000256" key="1">
    <source>
        <dbReference type="SAM" id="MobiDB-lite"/>
    </source>
</evidence>